<gene>
    <name evidence="3" type="ORF">CCAP1982_LOCUS12306</name>
</gene>
<keyword evidence="1" id="KW-0812">Transmembrane</keyword>
<feature type="chain" id="PRO_5032275861" evidence="2">
    <location>
        <begin position="26"/>
        <end position="171"/>
    </location>
</feature>
<feature type="signal peptide" evidence="2">
    <location>
        <begin position="1"/>
        <end position="25"/>
    </location>
</feature>
<evidence type="ECO:0000256" key="2">
    <source>
        <dbReference type="SAM" id="SignalP"/>
    </source>
</evidence>
<organism evidence="3 4">
    <name type="scientific">Ceratitis capitata</name>
    <name type="common">Mediterranean fruit fly</name>
    <name type="synonym">Tephritis capitata</name>
    <dbReference type="NCBI Taxonomy" id="7213"/>
    <lineage>
        <taxon>Eukaryota</taxon>
        <taxon>Metazoa</taxon>
        <taxon>Ecdysozoa</taxon>
        <taxon>Arthropoda</taxon>
        <taxon>Hexapoda</taxon>
        <taxon>Insecta</taxon>
        <taxon>Pterygota</taxon>
        <taxon>Neoptera</taxon>
        <taxon>Endopterygota</taxon>
        <taxon>Diptera</taxon>
        <taxon>Brachycera</taxon>
        <taxon>Muscomorpha</taxon>
        <taxon>Tephritoidea</taxon>
        <taxon>Tephritidae</taxon>
        <taxon>Ceratitis</taxon>
        <taxon>Ceratitis</taxon>
    </lineage>
</organism>
<keyword evidence="1" id="KW-1133">Transmembrane helix</keyword>
<feature type="transmembrane region" description="Helical" evidence="1">
    <location>
        <begin position="130"/>
        <end position="153"/>
    </location>
</feature>
<comment type="caution">
    <text evidence="3">The sequence shown here is derived from an EMBL/GenBank/DDBJ whole genome shotgun (WGS) entry which is preliminary data.</text>
</comment>
<keyword evidence="4" id="KW-1185">Reference proteome</keyword>
<reference evidence="3" key="1">
    <citation type="submission" date="2020-11" db="EMBL/GenBank/DDBJ databases">
        <authorList>
            <person name="Whitehead M."/>
        </authorList>
    </citation>
    <scope>NUCLEOTIDE SEQUENCE</scope>
    <source>
        <strain evidence="3">EGII</strain>
    </source>
</reference>
<evidence type="ECO:0000256" key="1">
    <source>
        <dbReference type="SAM" id="Phobius"/>
    </source>
</evidence>
<accession>A0A811V1Y7</accession>
<proteinExistence type="predicted"/>
<dbReference type="AlphaFoldDB" id="A0A811V1Y7"/>
<dbReference type="Proteomes" id="UP000606786">
    <property type="component" value="Unassembled WGS sequence"/>
</dbReference>
<dbReference type="EMBL" id="CAJHJT010000034">
    <property type="protein sequence ID" value="CAD7003876.1"/>
    <property type="molecule type" value="Genomic_DNA"/>
</dbReference>
<evidence type="ECO:0000313" key="3">
    <source>
        <dbReference type="EMBL" id="CAD7003876.1"/>
    </source>
</evidence>
<evidence type="ECO:0000313" key="4">
    <source>
        <dbReference type="Proteomes" id="UP000606786"/>
    </source>
</evidence>
<name>A0A811V1Y7_CERCA</name>
<sequence>MVNTLSHQNWCLPILLVIAAVLVLAEPVENISPNGQPKALILIERLRPPPPQVIHNSNNENMDRSGLYLMWQKVLVRVSSEFQQSVLSKSFGVMKVAKEMEETPPYRMEEIKWRNIAAEVRTDKRIIDSVLLLMKILLALDIAILLGVFLMLLGCFFKSKEPEVDEVAVKA</sequence>
<keyword evidence="1" id="KW-0472">Membrane</keyword>
<keyword evidence="2" id="KW-0732">Signal</keyword>
<protein>
    <submittedName>
        <fullName evidence="3">(Mediterranean fruit fly) hypothetical protein</fullName>
    </submittedName>
</protein>
<dbReference type="OrthoDB" id="8019350at2759"/>